<name>A0A4S3KLX6_9GAMM</name>
<dbReference type="EMBL" id="MWQO01000039">
    <property type="protein sequence ID" value="THD09408.1"/>
    <property type="molecule type" value="Genomic_DNA"/>
</dbReference>
<sequence length="114" mass="11870">MAAVLRGSIDVQAIIAKLAESAAKGNTRAAELLLDRALPTLRPVAEAVELPGLKDAATLTAKAERIVELAAEGKVSPDVATALLGAIGTLAKAIEIDELMRRIEALEEDHAPPK</sequence>
<accession>A0A4S3KLX6</accession>
<comment type="caution">
    <text evidence="1">The sequence shown here is derived from an EMBL/GenBank/DDBJ whole genome shotgun (WGS) entry which is preliminary data.</text>
</comment>
<dbReference type="AlphaFoldDB" id="A0A4S3KLX6"/>
<dbReference type="Proteomes" id="UP000307749">
    <property type="component" value="Unassembled WGS sequence"/>
</dbReference>
<organism evidence="1 2">
    <name type="scientific">Metallibacterium scheffleri</name>
    <dbReference type="NCBI Taxonomy" id="993689"/>
    <lineage>
        <taxon>Bacteria</taxon>
        <taxon>Pseudomonadati</taxon>
        <taxon>Pseudomonadota</taxon>
        <taxon>Gammaproteobacteria</taxon>
        <taxon>Lysobacterales</taxon>
        <taxon>Rhodanobacteraceae</taxon>
        <taxon>Metallibacterium</taxon>
    </lineage>
</organism>
<dbReference type="STRING" id="993689.GCA_002077135_00616"/>
<gene>
    <name evidence="1" type="ORF">B1806_11070</name>
</gene>
<reference evidence="1 2" key="1">
    <citation type="submission" date="2017-02" db="EMBL/GenBank/DDBJ databases">
        <title>Whole genome sequencing of Metallibacterium scheffleri DSM 24874 (T).</title>
        <authorList>
            <person name="Kumar S."/>
            <person name="Patil P."/>
            <person name="Patil P.B."/>
        </authorList>
    </citation>
    <scope>NUCLEOTIDE SEQUENCE [LARGE SCALE GENOMIC DNA]</scope>
    <source>
        <strain evidence="1 2">DSM 24874</strain>
    </source>
</reference>
<proteinExistence type="predicted"/>
<evidence type="ECO:0000313" key="1">
    <source>
        <dbReference type="EMBL" id="THD09408.1"/>
    </source>
</evidence>
<evidence type="ECO:0000313" key="2">
    <source>
        <dbReference type="Proteomes" id="UP000307749"/>
    </source>
</evidence>
<keyword evidence="2" id="KW-1185">Reference proteome</keyword>
<protein>
    <submittedName>
        <fullName evidence="1">Uncharacterized protein</fullName>
    </submittedName>
</protein>